<gene>
    <name evidence="3" type="primary">PLD4</name>
</gene>
<organism evidence="3 4">
    <name type="scientific">Latimeria chalumnae</name>
    <name type="common">Coelacanth</name>
    <dbReference type="NCBI Taxonomy" id="7897"/>
    <lineage>
        <taxon>Eukaryota</taxon>
        <taxon>Metazoa</taxon>
        <taxon>Chordata</taxon>
        <taxon>Craniata</taxon>
        <taxon>Vertebrata</taxon>
        <taxon>Euteleostomi</taxon>
        <taxon>Coelacanthiformes</taxon>
        <taxon>Coelacanthidae</taxon>
        <taxon>Latimeria</taxon>
    </lineage>
</organism>
<dbReference type="STRING" id="7897.ENSLACP00000009678"/>
<dbReference type="PANTHER" id="PTHR10185">
    <property type="entry name" value="PHOSPHOLIPASE D - RELATED"/>
    <property type="match status" value="1"/>
</dbReference>
<dbReference type="FunCoup" id="H3AJ57">
    <property type="interactions" value="177"/>
</dbReference>
<dbReference type="PROSITE" id="PS50035">
    <property type="entry name" value="PLD"/>
    <property type="match status" value="2"/>
</dbReference>
<feature type="domain" description="PLD phosphodiesterase" evidence="2">
    <location>
        <begin position="355"/>
        <end position="382"/>
    </location>
</feature>
<dbReference type="Gene3D" id="3.30.870.10">
    <property type="entry name" value="Endonuclease Chain A"/>
    <property type="match status" value="2"/>
</dbReference>
<dbReference type="eggNOG" id="KOG3603">
    <property type="taxonomic scope" value="Eukaryota"/>
</dbReference>
<reference evidence="3" key="2">
    <citation type="submission" date="2025-08" db="UniProtKB">
        <authorList>
            <consortium name="Ensembl"/>
        </authorList>
    </citation>
    <scope>IDENTIFICATION</scope>
</reference>
<dbReference type="Proteomes" id="UP000008672">
    <property type="component" value="Unassembled WGS sequence"/>
</dbReference>
<dbReference type="EMBL" id="AFYH01002062">
    <property type="status" value="NOT_ANNOTATED_CDS"/>
    <property type="molecule type" value="Genomic_DNA"/>
</dbReference>
<dbReference type="InterPro" id="IPR050874">
    <property type="entry name" value="Diverse_PLD-related"/>
</dbReference>
<dbReference type="InterPro" id="IPR032803">
    <property type="entry name" value="PLDc_3"/>
</dbReference>
<dbReference type="GO" id="GO:0003824">
    <property type="term" value="F:catalytic activity"/>
    <property type="evidence" value="ECO:0007669"/>
    <property type="project" value="InterPro"/>
</dbReference>
<sequence length="440" mass="49591">KEEDQTYGSILPVEKEANSCNDSCSLVLVESIPSDIIFGGNSTNHRSVYQAWLDLLNTASTNVNVASYYWSMTGEDIHVKDPSSKLGENILKEFEGLSSRNVPLFIATSFPSLAKYSKDLKNLKKKGAHIRTVNCSRLTKGVLHSKFWIVDMKHVYIGSANMDWRSLTQVKELGAMIYNCSCLATDLWKIFNAYWYLGGYNATIPVPWPVTYSTTFNQETPLELTLNGNLARVYFSSSPPVFCPKGRTDDLSAIVSIIDDAEKFVCVSVMDYFPTTRFSRTRKYWPAIDNALRRAVFERSVKVQLLVSCWSHTDPSMFLYLQSLYALNDPKANISLEVVKKIFIIPAVNHTSIPFSRVNHNKYMVTDKVAYIVGTSNWSADYFSRTAGVGLIINETSEDNHGKGQTVQGQLTAVFERDWNSKYAVNIEYSEHHQECTLGA</sequence>
<dbReference type="InParanoid" id="H3AJ57"/>
<dbReference type="SUPFAM" id="SSF56024">
    <property type="entry name" value="Phospholipase D/nuclease"/>
    <property type="match status" value="2"/>
</dbReference>
<dbReference type="GeneTree" id="ENSGT00950000183059"/>
<dbReference type="EMBL" id="AFYH01002060">
    <property type="status" value="NOT_ANNOTATED_CDS"/>
    <property type="molecule type" value="Genomic_DNA"/>
</dbReference>
<dbReference type="InterPro" id="IPR001736">
    <property type="entry name" value="PLipase_D/transphosphatidylase"/>
</dbReference>
<proteinExistence type="inferred from homology"/>
<dbReference type="Bgee" id="ENSLACG00000008533">
    <property type="expression patterns" value="Expressed in mesonephros"/>
</dbReference>
<dbReference type="AlphaFoldDB" id="H3AJ57"/>
<dbReference type="EMBL" id="AFYH01002063">
    <property type="status" value="NOT_ANNOTATED_CDS"/>
    <property type="molecule type" value="Genomic_DNA"/>
</dbReference>
<protein>
    <submittedName>
        <fullName evidence="3">Phospholipase D family member 4</fullName>
    </submittedName>
</protein>
<keyword evidence="4" id="KW-1185">Reference proteome</keyword>
<feature type="domain" description="PLD phosphodiesterase" evidence="2">
    <location>
        <begin position="139"/>
        <end position="166"/>
    </location>
</feature>
<accession>H3AJ57</accession>
<dbReference type="EMBL" id="AFYH01002064">
    <property type="status" value="NOT_ANNOTATED_CDS"/>
    <property type="molecule type" value="Genomic_DNA"/>
</dbReference>
<dbReference type="SMART" id="SM00155">
    <property type="entry name" value="PLDc"/>
    <property type="match status" value="2"/>
</dbReference>
<dbReference type="Pfam" id="PF13918">
    <property type="entry name" value="PLDc_3"/>
    <property type="match status" value="1"/>
</dbReference>
<reference evidence="3" key="3">
    <citation type="submission" date="2025-09" db="UniProtKB">
        <authorList>
            <consortium name="Ensembl"/>
        </authorList>
    </citation>
    <scope>IDENTIFICATION</scope>
</reference>
<reference evidence="4" key="1">
    <citation type="submission" date="2011-08" db="EMBL/GenBank/DDBJ databases">
        <title>The draft genome of Latimeria chalumnae.</title>
        <authorList>
            <person name="Di Palma F."/>
            <person name="Alfoldi J."/>
            <person name="Johnson J."/>
            <person name="Berlin A."/>
            <person name="Gnerre S."/>
            <person name="Jaffe D."/>
            <person name="MacCallum I."/>
            <person name="Young S."/>
            <person name="Walker B.J."/>
            <person name="Lander E."/>
            <person name="Lindblad-Toh K."/>
        </authorList>
    </citation>
    <scope>NUCLEOTIDE SEQUENCE [LARGE SCALE GENOMIC DNA]</scope>
    <source>
        <strain evidence="4">Wild caught</strain>
    </source>
</reference>
<dbReference type="PANTHER" id="PTHR10185:SF8">
    <property type="entry name" value="5'-3' EXONUCLEASE PLD4"/>
    <property type="match status" value="1"/>
</dbReference>
<dbReference type="Ensembl" id="ENSLACT00000009752.1">
    <property type="protein sequence ID" value="ENSLACP00000009678.1"/>
    <property type="gene ID" value="ENSLACG00000008533.1"/>
</dbReference>
<evidence type="ECO:0000259" key="2">
    <source>
        <dbReference type="PROSITE" id="PS50035"/>
    </source>
</evidence>
<name>H3AJ57_LATCH</name>
<evidence type="ECO:0000313" key="3">
    <source>
        <dbReference type="Ensembl" id="ENSLACP00000009678.1"/>
    </source>
</evidence>
<dbReference type="HOGENOM" id="CLU_027021_0_0_1"/>
<evidence type="ECO:0000313" key="4">
    <source>
        <dbReference type="Proteomes" id="UP000008672"/>
    </source>
</evidence>
<evidence type="ECO:0000256" key="1">
    <source>
        <dbReference type="ARBA" id="ARBA00008664"/>
    </source>
</evidence>
<dbReference type="EMBL" id="AFYH01002061">
    <property type="status" value="NOT_ANNOTATED_CDS"/>
    <property type="molecule type" value="Genomic_DNA"/>
</dbReference>
<dbReference type="OMA" id="GYIIPVF"/>
<comment type="similarity">
    <text evidence="1">Belongs to the phospholipase D family.</text>
</comment>